<evidence type="ECO:0000256" key="1">
    <source>
        <dbReference type="SAM" id="MobiDB-lite"/>
    </source>
</evidence>
<protein>
    <recommendedName>
        <fullName evidence="4">Bacteriocin-type signal sequence-containing protein</fullName>
    </recommendedName>
</protein>
<feature type="region of interest" description="Disordered" evidence="1">
    <location>
        <begin position="1"/>
        <end position="49"/>
    </location>
</feature>
<dbReference type="RefSeq" id="WP_175609859.1">
    <property type="nucleotide sequence ID" value="NZ_FTOB01000002.1"/>
</dbReference>
<dbReference type="EMBL" id="FTOB01000002">
    <property type="protein sequence ID" value="SIS47942.1"/>
    <property type="molecule type" value="Genomic_DNA"/>
</dbReference>
<evidence type="ECO:0008006" key="4">
    <source>
        <dbReference type="Google" id="ProtNLM"/>
    </source>
</evidence>
<gene>
    <name evidence="2" type="ORF">SAMN05421766_102192</name>
</gene>
<organism evidence="2 3">
    <name type="scientific">Zobellia uliginosa</name>
    <dbReference type="NCBI Taxonomy" id="143224"/>
    <lineage>
        <taxon>Bacteria</taxon>
        <taxon>Pseudomonadati</taxon>
        <taxon>Bacteroidota</taxon>
        <taxon>Flavobacteriia</taxon>
        <taxon>Flavobacteriales</taxon>
        <taxon>Flavobacteriaceae</taxon>
        <taxon>Zobellia</taxon>
    </lineage>
</organism>
<dbReference type="Proteomes" id="UP000185728">
    <property type="component" value="Unassembled WGS sequence"/>
</dbReference>
<feature type="compositionally biased region" description="Polar residues" evidence="1">
    <location>
        <begin position="13"/>
        <end position="25"/>
    </location>
</feature>
<keyword evidence="3" id="KW-1185">Reference proteome</keyword>
<evidence type="ECO:0000313" key="3">
    <source>
        <dbReference type="Proteomes" id="UP000185728"/>
    </source>
</evidence>
<sequence>MKNSNPEKFLDTQELSALENQTLKGGTSMIESVEEEDKKKKEKKVTVEK</sequence>
<reference evidence="2 3" key="1">
    <citation type="submission" date="2017-01" db="EMBL/GenBank/DDBJ databases">
        <authorList>
            <person name="Varghese N."/>
            <person name="Submissions S."/>
        </authorList>
    </citation>
    <scope>NUCLEOTIDE SEQUENCE [LARGE SCALE GENOMIC DNA]</scope>
    <source>
        <strain evidence="2 3">DSM 2061</strain>
    </source>
</reference>
<evidence type="ECO:0000313" key="2">
    <source>
        <dbReference type="EMBL" id="SIS47942.1"/>
    </source>
</evidence>
<feature type="compositionally biased region" description="Basic and acidic residues" evidence="1">
    <location>
        <begin position="36"/>
        <end position="49"/>
    </location>
</feature>
<proteinExistence type="predicted"/>
<accession>A0ABY1KLQ6</accession>
<name>A0ABY1KLQ6_9FLAO</name>
<comment type="caution">
    <text evidence="2">The sequence shown here is derived from an EMBL/GenBank/DDBJ whole genome shotgun (WGS) entry which is preliminary data.</text>
</comment>